<gene>
    <name evidence="1" type="primary">thiS</name>
    <name evidence="1" type="ORF">JM658_01535</name>
</gene>
<dbReference type="InterPro" id="IPR010035">
    <property type="entry name" value="Thi_S"/>
</dbReference>
<sequence>MITVNVNNTAHTFSKSPTIKEVLERLNISSNGIAVALDNNVLPKSKWEEPLSNHVNILIIKATQGG</sequence>
<comment type="caution">
    <text evidence="1">The sequence shown here is derived from an EMBL/GenBank/DDBJ whole genome shotgun (WGS) entry which is preliminary data.</text>
</comment>
<proteinExistence type="predicted"/>
<name>A0ABS9IZ84_9FLAO</name>
<dbReference type="CDD" id="cd00565">
    <property type="entry name" value="Ubl_ThiS"/>
    <property type="match status" value="1"/>
</dbReference>
<dbReference type="InterPro" id="IPR016155">
    <property type="entry name" value="Mopterin_synth/thiamin_S_b"/>
</dbReference>
<dbReference type="SUPFAM" id="SSF54285">
    <property type="entry name" value="MoaD/ThiS"/>
    <property type="match status" value="1"/>
</dbReference>
<protein>
    <submittedName>
        <fullName evidence="1">Sulfur carrier protein ThiS</fullName>
    </submittedName>
</protein>
<accession>A0ABS9IZ84</accession>
<organism evidence="1 2">
    <name type="scientific">Joostella atrarenae</name>
    <dbReference type="NCBI Taxonomy" id="679257"/>
    <lineage>
        <taxon>Bacteria</taxon>
        <taxon>Pseudomonadati</taxon>
        <taxon>Bacteroidota</taxon>
        <taxon>Flavobacteriia</taxon>
        <taxon>Flavobacteriales</taxon>
        <taxon>Flavobacteriaceae</taxon>
        <taxon>Joostella</taxon>
    </lineage>
</organism>
<dbReference type="EMBL" id="JAETXX010000001">
    <property type="protein sequence ID" value="MCF8713495.1"/>
    <property type="molecule type" value="Genomic_DNA"/>
</dbReference>
<dbReference type="NCBIfam" id="TIGR01683">
    <property type="entry name" value="thiS"/>
    <property type="match status" value="1"/>
</dbReference>
<evidence type="ECO:0000313" key="2">
    <source>
        <dbReference type="Proteomes" id="UP000829517"/>
    </source>
</evidence>
<keyword evidence="2" id="KW-1185">Reference proteome</keyword>
<reference evidence="1 2" key="1">
    <citation type="submission" date="2021-01" db="EMBL/GenBank/DDBJ databases">
        <title>Genome sequencing of Joostella atrarenae M1-2 (= KCTC 23194).</title>
        <authorList>
            <person name="Zakaria M.R."/>
            <person name="Lam M.Q."/>
            <person name="Chong C.S."/>
        </authorList>
    </citation>
    <scope>NUCLEOTIDE SEQUENCE [LARGE SCALE GENOMIC DNA]</scope>
    <source>
        <strain evidence="1 2">M1-2</strain>
    </source>
</reference>
<dbReference type="Gene3D" id="3.10.20.30">
    <property type="match status" value="1"/>
</dbReference>
<dbReference type="Proteomes" id="UP000829517">
    <property type="component" value="Unassembled WGS sequence"/>
</dbReference>
<dbReference type="RefSeq" id="WP_236957465.1">
    <property type="nucleotide sequence ID" value="NZ_JAETXX010000001.1"/>
</dbReference>
<dbReference type="Pfam" id="PF02597">
    <property type="entry name" value="ThiS"/>
    <property type="match status" value="1"/>
</dbReference>
<dbReference type="InterPro" id="IPR003749">
    <property type="entry name" value="ThiS/MoaD-like"/>
</dbReference>
<evidence type="ECO:0000313" key="1">
    <source>
        <dbReference type="EMBL" id="MCF8713495.1"/>
    </source>
</evidence>
<dbReference type="InterPro" id="IPR012675">
    <property type="entry name" value="Beta-grasp_dom_sf"/>
</dbReference>